<protein>
    <recommendedName>
        <fullName evidence="2">Protein kinase domain-containing protein</fullName>
    </recommendedName>
</protein>
<name>A0A8H6I852_9AGAR</name>
<dbReference type="OrthoDB" id="5584477at2759"/>
<dbReference type="GO" id="GO:0004672">
    <property type="term" value="F:protein kinase activity"/>
    <property type="evidence" value="ECO:0007669"/>
    <property type="project" value="InterPro"/>
</dbReference>
<proteinExistence type="predicted"/>
<dbReference type="SMART" id="SM00220">
    <property type="entry name" value="S_TKc"/>
    <property type="match status" value="1"/>
</dbReference>
<dbReference type="Gene3D" id="1.10.510.10">
    <property type="entry name" value="Transferase(Phosphotransferase) domain 1"/>
    <property type="match status" value="1"/>
</dbReference>
<dbReference type="InterPro" id="IPR040976">
    <property type="entry name" value="Pkinase_fungal"/>
</dbReference>
<dbReference type="InterPro" id="IPR011009">
    <property type="entry name" value="Kinase-like_dom_sf"/>
</dbReference>
<evidence type="ECO:0000313" key="4">
    <source>
        <dbReference type="Proteomes" id="UP000521943"/>
    </source>
</evidence>
<dbReference type="InterPro" id="IPR008266">
    <property type="entry name" value="Tyr_kinase_AS"/>
</dbReference>
<feature type="compositionally biased region" description="Polar residues" evidence="1">
    <location>
        <begin position="30"/>
        <end position="48"/>
    </location>
</feature>
<evidence type="ECO:0000313" key="3">
    <source>
        <dbReference type="EMBL" id="KAF6760678.1"/>
    </source>
</evidence>
<dbReference type="Proteomes" id="UP000521943">
    <property type="component" value="Unassembled WGS sequence"/>
</dbReference>
<organism evidence="3 4">
    <name type="scientific">Ephemerocybe angulata</name>
    <dbReference type="NCBI Taxonomy" id="980116"/>
    <lineage>
        <taxon>Eukaryota</taxon>
        <taxon>Fungi</taxon>
        <taxon>Dikarya</taxon>
        <taxon>Basidiomycota</taxon>
        <taxon>Agaricomycotina</taxon>
        <taxon>Agaricomycetes</taxon>
        <taxon>Agaricomycetidae</taxon>
        <taxon>Agaricales</taxon>
        <taxon>Agaricineae</taxon>
        <taxon>Psathyrellaceae</taxon>
        <taxon>Ephemerocybe</taxon>
    </lineage>
</organism>
<dbReference type="EMBL" id="JACGCI010000011">
    <property type="protein sequence ID" value="KAF6760678.1"/>
    <property type="molecule type" value="Genomic_DNA"/>
</dbReference>
<dbReference type="Pfam" id="PF17667">
    <property type="entry name" value="Pkinase_fungal"/>
    <property type="match status" value="2"/>
</dbReference>
<dbReference type="InterPro" id="IPR000719">
    <property type="entry name" value="Prot_kinase_dom"/>
</dbReference>
<dbReference type="PROSITE" id="PS00109">
    <property type="entry name" value="PROTEIN_KINASE_TYR"/>
    <property type="match status" value="1"/>
</dbReference>
<evidence type="ECO:0000256" key="1">
    <source>
        <dbReference type="SAM" id="MobiDB-lite"/>
    </source>
</evidence>
<keyword evidence="4" id="KW-1185">Reference proteome</keyword>
<sequence length="811" mass="90593">MPRTARNPPQDFQPRIYWTRARARAAQVVQNVPQEPSSKASGVTLSSKSAKRVPAVDPTEDTIAGRHMRKLRSEILLELGEEVAIVSEEWTRSLYTDMVSEHALDSYLASPKSGYREGEQRWTQIPQLPTDESDLYGPIFNVISHILSELGETCGEGVTRQVVNSHTSSFKHPDYKNICPDISIKATGPSFQRGKEEDDYIVGIGYSSVASVIDVRLDRLSNDLDQAIQAGFYCRQIYTQQPNRNFVRSLLITENSVRMLHYDRSGFYLTPLINIHRHPRTFIRLVLGISSPNETVLGLDTSIQWQINSATGAKNAGTIVTVDGRGHVVSYQLNMTRPPFLRRHILGRGTTCWYATDPETGAEVVIKDAWRTESKILECDLMTAARGIDGVVQMLRFQDHCAETEAYRPPGFGFGAFERRTKSRTVMQLYGRSIECFTSRYQAISALRDALVGHRDLHGKGVLHRDVSSQNILLGPPNASPGHRGVLIDLDMACWTWASSELRAEVGLGTRRFQSTAVLHNFELKLPPRHDHLDDLESFYNVLCHLVLLYEAPGKRSKEVDDWLRKCETTEDTFEAGVIKAGFIIRFWPVSPWWGDACSKLLRSFRTIVNDIAGDKGYLQRTHKKLPEEKRDALEAMAKEHEGIYDKVIELFDDALVSIEKEDNISNSTPTATSADPGVASDKPKAIASLKRRSTDEHPDAPPPKRLSPPPIARAASPENLPSPEVRPEAPLPRLRRSGRSIPTADPTPTLAPPTGPHPKAIAIRKDALPKRSLPASNSKARANPKKRTHDTRPKASPPKAVRRSARLNRA</sequence>
<dbReference type="SUPFAM" id="SSF56112">
    <property type="entry name" value="Protein kinase-like (PK-like)"/>
    <property type="match status" value="1"/>
</dbReference>
<dbReference type="PANTHER" id="PTHR38248:SF2">
    <property type="entry name" value="FUNK1 11"/>
    <property type="match status" value="1"/>
</dbReference>
<dbReference type="PROSITE" id="PS50011">
    <property type="entry name" value="PROTEIN_KINASE_DOM"/>
    <property type="match status" value="1"/>
</dbReference>
<gene>
    <name evidence="3" type="ORF">DFP72DRAFT_1165845</name>
</gene>
<evidence type="ECO:0000259" key="2">
    <source>
        <dbReference type="PROSITE" id="PS50011"/>
    </source>
</evidence>
<dbReference type="PANTHER" id="PTHR38248">
    <property type="entry name" value="FUNK1 6"/>
    <property type="match status" value="1"/>
</dbReference>
<reference evidence="3 4" key="1">
    <citation type="submission" date="2020-07" db="EMBL/GenBank/DDBJ databases">
        <title>Comparative genomics of pyrophilous fungi reveals a link between fire events and developmental genes.</title>
        <authorList>
            <consortium name="DOE Joint Genome Institute"/>
            <person name="Steindorff A.S."/>
            <person name="Carver A."/>
            <person name="Calhoun S."/>
            <person name="Stillman K."/>
            <person name="Liu H."/>
            <person name="Lipzen A."/>
            <person name="Pangilinan J."/>
            <person name="Labutti K."/>
            <person name="Bruns T.D."/>
            <person name="Grigoriev I.V."/>
        </authorList>
    </citation>
    <scope>NUCLEOTIDE SEQUENCE [LARGE SCALE GENOMIC DNA]</scope>
    <source>
        <strain evidence="3 4">CBS 144469</strain>
    </source>
</reference>
<dbReference type="AlphaFoldDB" id="A0A8H6I852"/>
<feature type="domain" description="Protein kinase" evidence="2">
    <location>
        <begin position="340"/>
        <end position="644"/>
    </location>
</feature>
<feature type="compositionally biased region" description="Basic residues" evidence="1">
    <location>
        <begin position="801"/>
        <end position="811"/>
    </location>
</feature>
<feature type="region of interest" description="Disordered" evidence="1">
    <location>
        <begin position="30"/>
        <end position="57"/>
    </location>
</feature>
<feature type="region of interest" description="Disordered" evidence="1">
    <location>
        <begin position="690"/>
        <end position="811"/>
    </location>
</feature>
<comment type="caution">
    <text evidence="3">The sequence shown here is derived from an EMBL/GenBank/DDBJ whole genome shotgun (WGS) entry which is preliminary data.</text>
</comment>
<accession>A0A8H6I852</accession>
<feature type="compositionally biased region" description="Pro residues" evidence="1">
    <location>
        <begin position="701"/>
        <end position="712"/>
    </location>
</feature>
<dbReference type="GO" id="GO:0005524">
    <property type="term" value="F:ATP binding"/>
    <property type="evidence" value="ECO:0007669"/>
    <property type="project" value="InterPro"/>
</dbReference>